<reference evidence="2 3" key="1">
    <citation type="submission" date="2022-04" db="EMBL/GenBank/DDBJ databases">
        <title>Halobacillus sp. isolated from saltern.</title>
        <authorList>
            <person name="Won M."/>
            <person name="Lee C.-M."/>
            <person name="Woen H.-Y."/>
            <person name="Kwon S.-W."/>
        </authorList>
    </citation>
    <scope>NUCLEOTIDE SEQUENCE [LARGE SCALE GENOMIC DNA]</scope>
    <source>
        <strain evidence="2 3">SSTM10-2</strain>
    </source>
</reference>
<proteinExistence type="predicted"/>
<organism evidence="2 3">
    <name type="scientific">Halobacillus shinanisalinarum</name>
    <dbReference type="NCBI Taxonomy" id="2932258"/>
    <lineage>
        <taxon>Bacteria</taxon>
        <taxon>Bacillati</taxon>
        <taxon>Bacillota</taxon>
        <taxon>Bacilli</taxon>
        <taxon>Bacillales</taxon>
        <taxon>Bacillaceae</taxon>
        <taxon>Halobacillus</taxon>
    </lineage>
</organism>
<accession>A0ABY4GVI1</accession>
<dbReference type="InterPro" id="IPR035472">
    <property type="entry name" value="RpiR-like_SIS"/>
</dbReference>
<dbReference type="PANTHER" id="PTHR30514">
    <property type="entry name" value="GLUCOKINASE"/>
    <property type="match status" value="1"/>
</dbReference>
<dbReference type="Gene3D" id="3.40.50.10490">
    <property type="entry name" value="Glucose-6-phosphate isomerase like protein, domain 1"/>
    <property type="match status" value="1"/>
</dbReference>
<evidence type="ECO:0000313" key="2">
    <source>
        <dbReference type="EMBL" id="UOQ91908.1"/>
    </source>
</evidence>
<dbReference type="CDD" id="cd05013">
    <property type="entry name" value="SIS_RpiR"/>
    <property type="match status" value="1"/>
</dbReference>
<protein>
    <submittedName>
        <fullName evidence="2">MurR/RpiR family transcriptional regulator</fullName>
    </submittedName>
</protein>
<dbReference type="PANTHER" id="PTHR30514:SF18">
    <property type="entry name" value="RPIR-FAMILY TRANSCRIPTIONAL REGULATOR"/>
    <property type="match status" value="1"/>
</dbReference>
<sequence length="172" mass="19288">MFDQISAEYLDTIIDEILAADQIYCTSVRSGLPVGQYLTHGLNRSLGNCHLVMADMSDWIDDMINMKSTDLIIATSFPRYAQRIIEFVKVARERNIKVIAITDNYSAPIVEHADHILTCDSSSIAFHNSPITAMVVADYIISAAAIRNSDETRGRLDEINNILTKIEYHHGK</sequence>
<dbReference type="InterPro" id="IPR046348">
    <property type="entry name" value="SIS_dom_sf"/>
</dbReference>
<dbReference type="RefSeq" id="WP_244751519.1">
    <property type="nucleotide sequence ID" value="NZ_CP095074.1"/>
</dbReference>
<keyword evidence="3" id="KW-1185">Reference proteome</keyword>
<feature type="domain" description="SIS" evidence="1">
    <location>
        <begin position="13"/>
        <end position="151"/>
    </location>
</feature>
<dbReference type="Pfam" id="PF01380">
    <property type="entry name" value="SIS"/>
    <property type="match status" value="1"/>
</dbReference>
<gene>
    <name evidence="2" type="ORF">MUO14_15480</name>
</gene>
<dbReference type="Proteomes" id="UP000831880">
    <property type="component" value="Chromosome"/>
</dbReference>
<dbReference type="PROSITE" id="PS51464">
    <property type="entry name" value="SIS"/>
    <property type="match status" value="1"/>
</dbReference>
<dbReference type="InterPro" id="IPR001347">
    <property type="entry name" value="SIS_dom"/>
</dbReference>
<dbReference type="InterPro" id="IPR047640">
    <property type="entry name" value="RpiR-like"/>
</dbReference>
<dbReference type="EMBL" id="CP095074">
    <property type="protein sequence ID" value="UOQ91908.1"/>
    <property type="molecule type" value="Genomic_DNA"/>
</dbReference>
<name>A0ABY4GVI1_9BACI</name>
<evidence type="ECO:0000313" key="3">
    <source>
        <dbReference type="Proteomes" id="UP000831880"/>
    </source>
</evidence>
<evidence type="ECO:0000259" key="1">
    <source>
        <dbReference type="PROSITE" id="PS51464"/>
    </source>
</evidence>
<dbReference type="SUPFAM" id="SSF53697">
    <property type="entry name" value="SIS domain"/>
    <property type="match status" value="1"/>
</dbReference>